<gene>
    <name evidence="2" type="ORF">GCM10022402_36460</name>
</gene>
<sequence>MGSLPPKHTRDGSGGGINDNISSMNNTTYRGIYMYEHANYSGFSYYARPRSEDDDLTNNDFDNVASSIRFL</sequence>
<dbReference type="SUPFAM" id="SSF49695">
    <property type="entry name" value="gamma-Crystallin-like"/>
    <property type="match status" value="1"/>
</dbReference>
<name>A0ABP7G415_9ACTN</name>
<proteinExistence type="predicted"/>
<evidence type="ECO:0000313" key="2">
    <source>
        <dbReference type="EMBL" id="GAA3754506.1"/>
    </source>
</evidence>
<comment type="caution">
    <text evidence="2">The sequence shown here is derived from an EMBL/GenBank/DDBJ whole genome shotgun (WGS) entry which is preliminary data.</text>
</comment>
<dbReference type="Pfam" id="PF03995">
    <property type="entry name" value="Inhibitor_I36"/>
    <property type="match status" value="1"/>
</dbReference>
<protein>
    <submittedName>
        <fullName evidence="2">Uncharacterized protein</fullName>
    </submittedName>
</protein>
<accession>A0ABP7G415</accession>
<organism evidence="2 3">
    <name type="scientific">Salinactinospora qingdaonensis</name>
    <dbReference type="NCBI Taxonomy" id="702744"/>
    <lineage>
        <taxon>Bacteria</taxon>
        <taxon>Bacillati</taxon>
        <taxon>Actinomycetota</taxon>
        <taxon>Actinomycetes</taxon>
        <taxon>Streptosporangiales</taxon>
        <taxon>Nocardiopsidaceae</taxon>
        <taxon>Salinactinospora</taxon>
    </lineage>
</organism>
<evidence type="ECO:0000313" key="3">
    <source>
        <dbReference type="Proteomes" id="UP001500908"/>
    </source>
</evidence>
<dbReference type="EMBL" id="BAABDD010000019">
    <property type="protein sequence ID" value="GAA3754506.1"/>
    <property type="molecule type" value="Genomic_DNA"/>
</dbReference>
<feature type="region of interest" description="Disordered" evidence="1">
    <location>
        <begin position="1"/>
        <end position="22"/>
    </location>
</feature>
<dbReference type="InterPro" id="IPR011024">
    <property type="entry name" value="G_crystallin-like"/>
</dbReference>
<dbReference type="RefSeq" id="WP_344973553.1">
    <property type="nucleotide sequence ID" value="NZ_BAABDD010000019.1"/>
</dbReference>
<evidence type="ECO:0000256" key="1">
    <source>
        <dbReference type="SAM" id="MobiDB-lite"/>
    </source>
</evidence>
<reference evidence="3" key="1">
    <citation type="journal article" date="2019" name="Int. J. Syst. Evol. Microbiol.">
        <title>The Global Catalogue of Microorganisms (GCM) 10K type strain sequencing project: providing services to taxonomists for standard genome sequencing and annotation.</title>
        <authorList>
            <consortium name="The Broad Institute Genomics Platform"/>
            <consortium name="The Broad Institute Genome Sequencing Center for Infectious Disease"/>
            <person name="Wu L."/>
            <person name="Ma J."/>
        </authorList>
    </citation>
    <scope>NUCLEOTIDE SEQUENCE [LARGE SCALE GENOMIC DNA]</scope>
    <source>
        <strain evidence="3">JCM 17137</strain>
    </source>
</reference>
<dbReference type="Proteomes" id="UP001500908">
    <property type="component" value="Unassembled WGS sequence"/>
</dbReference>
<keyword evidence="3" id="KW-1185">Reference proteome</keyword>
<dbReference type="Gene3D" id="2.60.20.10">
    <property type="entry name" value="Crystallins"/>
    <property type="match status" value="1"/>
</dbReference>